<evidence type="ECO:0000313" key="4">
    <source>
        <dbReference type="Proteomes" id="UP000247498"/>
    </source>
</evidence>
<feature type="compositionally biased region" description="Low complexity" evidence="2">
    <location>
        <begin position="394"/>
        <end position="405"/>
    </location>
</feature>
<feature type="compositionally biased region" description="Low complexity" evidence="2">
    <location>
        <begin position="573"/>
        <end position="601"/>
    </location>
</feature>
<name>A0A2V0P5H1_9CHLO</name>
<gene>
    <name evidence="3" type="ORF">Rsub_05721</name>
</gene>
<proteinExistence type="predicted"/>
<evidence type="ECO:0000313" key="3">
    <source>
        <dbReference type="EMBL" id="GBF93110.1"/>
    </source>
</evidence>
<evidence type="ECO:0000256" key="1">
    <source>
        <dbReference type="SAM" id="Coils"/>
    </source>
</evidence>
<feature type="compositionally biased region" description="Low complexity" evidence="2">
    <location>
        <begin position="907"/>
        <end position="928"/>
    </location>
</feature>
<dbReference type="STRING" id="307507.A0A2V0P5H1"/>
<reference evidence="3 4" key="1">
    <citation type="journal article" date="2018" name="Sci. Rep.">
        <title>Raphidocelis subcapitata (=Pseudokirchneriella subcapitata) provides an insight into genome evolution and environmental adaptations in the Sphaeropleales.</title>
        <authorList>
            <person name="Suzuki S."/>
            <person name="Yamaguchi H."/>
            <person name="Nakajima N."/>
            <person name="Kawachi M."/>
        </authorList>
    </citation>
    <scope>NUCLEOTIDE SEQUENCE [LARGE SCALE GENOMIC DNA]</scope>
    <source>
        <strain evidence="3 4">NIES-35</strain>
    </source>
</reference>
<feature type="compositionally biased region" description="Low complexity" evidence="2">
    <location>
        <begin position="213"/>
        <end position="229"/>
    </location>
</feature>
<comment type="caution">
    <text evidence="3">The sequence shown here is derived from an EMBL/GenBank/DDBJ whole genome shotgun (WGS) entry which is preliminary data.</text>
</comment>
<dbReference type="AlphaFoldDB" id="A0A2V0P5H1"/>
<feature type="region of interest" description="Disordered" evidence="2">
    <location>
        <begin position="894"/>
        <end position="947"/>
    </location>
</feature>
<feature type="compositionally biased region" description="Pro residues" evidence="2">
    <location>
        <begin position="412"/>
        <end position="441"/>
    </location>
</feature>
<dbReference type="InParanoid" id="A0A2V0P5H1"/>
<dbReference type="PANTHER" id="PTHR34894">
    <property type="entry name" value="SAM-DEPENDENT METHYLTRANSFERASE RSMI, CONSERVED SITE"/>
    <property type="match status" value="1"/>
</dbReference>
<feature type="region of interest" description="Disordered" evidence="2">
    <location>
        <begin position="394"/>
        <end position="442"/>
    </location>
</feature>
<feature type="region of interest" description="Disordered" evidence="2">
    <location>
        <begin position="213"/>
        <end position="234"/>
    </location>
</feature>
<sequence>MDALQRDVADQAAAHCREWGRALEGLRLRYAELLNALALALADGDADCAALRAEAAGAARAARAAQARGDQLAAAEACAASEAARLRAALEAAEERAERAAAEAAGAAGPLRRRLEDAEAAVQRLEHDLAEELARCAREADEQQAEHERQLAAAEARAADLQQRLQFAERRARHYREGLEALQVPHRPPGEEAATQTDAVEAAVPTLPPAAVAADTPAAPTPASAAALPRRSRQNPVDPLVPLLRRAATAKASRGRQWTVKAFGQLLGDRALADAAADADGVPRLPLGRFFVDWHLNRYGLEELAEAAAVELLASARHHAAGGCGPAYWLCALTGVLRGAEAWEGAEQSSESEAEAEDEAAAEARSEAGAEAAANSGCRVAQAGQQEGPGAVTMAGAAAAGADSYAQHHDPAPSPSWTTPPPTQSPLPPPPPPPPPSPPPLARADLLASPQALRFFVFACCQVAWPSLPGALCPETEDAAPLVRASAALDAVRAAFRWLGEPPEAAAVFIATRLEAAAATPRGAAAPLLLPAGADNASDGDASGSESGGGSSEGSGYAEAGRRGTQSARSDPRSAPRAGGSPAASRRATGAATGRGSSAAAIAKPSGGQQLYSAWGLIDALMEHWTERALANAAALGALFRAGCGDDGRASKRELEALLPLVAGQGADLACIWRAAAAGAAVQSSDCGSRPHHGHRGRRRIGRLAFVTAARGQGLDAWLPDVAREARRLAAASAAAAATAAGTVAQGLGGTARPGTAGSGSSLAAAAGPLGTGSGRTSPTLGFRLTGGSRPATAASGGARSTGARRVATREAASAVFDHVASLLASSPSLQQRIQAALQHQPCADRTARPAAAEERLRHRAARFRALQEEGSDPAAAWFALRLLIADLDRAPAAPQPPGKAGGGPGLPAAEASTGAQGEGAAAAVAAEPSLAPVEGLQRQDGSTNPM</sequence>
<feature type="compositionally biased region" description="Acidic residues" evidence="2">
    <location>
        <begin position="350"/>
        <end position="361"/>
    </location>
</feature>
<keyword evidence="4" id="KW-1185">Reference proteome</keyword>
<feature type="region of interest" description="Disordered" evidence="2">
    <location>
        <begin position="344"/>
        <end position="369"/>
    </location>
</feature>
<dbReference type="EMBL" id="BDRX01000037">
    <property type="protein sequence ID" value="GBF93110.1"/>
    <property type="molecule type" value="Genomic_DNA"/>
</dbReference>
<feature type="region of interest" description="Disordered" evidence="2">
    <location>
        <begin position="536"/>
        <end position="603"/>
    </location>
</feature>
<evidence type="ECO:0000256" key="2">
    <source>
        <dbReference type="SAM" id="MobiDB-lite"/>
    </source>
</evidence>
<accession>A0A2V0P5H1</accession>
<feature type="region of interest" description="Disordered" evidence="2">
    <location>
        <begin position="751"/>
        <end position="781"/>
    </location>
</feature>
<feature type="coiled-coil region" evidence="1">
    <location>
        <begin position="76"/>
        <end position="178"/>
    </location>
</feature>
<feature type="compositionally biased region" description="Low complexity" evidence="2">
    <location>
        <begin position="536"/>
        <end position="545"/>
    </location>
</feature>
<protein>
    <submittedName>
        <fullName evidence="3">Uncharacterized protein</fullName>
    </submittedName>
</protein>
<feature type="compositionally biased region" description="Low complexity" evidence="2">
    <location>
        <begin position="754"/>
        <end position="769"/>
    </location>
</feature>
<organism evidence="3 4">
    <name type="scientific">Raphidocelis subcapitata</name>
    <dbReference type="NCBI Taxonomy" id="307507"/>
    <lineage>
        <taxon>Eukaryota</taxon>
        <taxon>Viridiplantae</taxon>
        <taxon>Chlorophyta</taxon>
        <taxon>core chlorophytes</taxon>
        <taxon>Chlorophyceae</taxon>
        <taxon>CS clade</taxon>
        <taxon>Sphaeropleales</taxon>
        <taxon>Selenastraceae</taxon>
        <taxon>Raphidocelis</taxon>
    </lineage>
</organism>
<keyword evidence="1" id="KW-0175">Coiled coil</keyword>
<dbReference type="Proteomes" id="UP000247498">
    <property type="component" value="Unassembled WGS sequence"/>
</dbReference>
<dbReference type="PANTHER" id="PTHR34894:SF5">
    <property type="entry name" value="EF-HAND DOMAIN-CONTAINING PROTEIN"/>
    <property type="match status" value="1"/>
</dbReference>